<feature type="site" description="Transition state stabilizer" evidence="10">
    <location>
        <position position="75"/>
    </location>
</feature>
<dbReference type="PROSITE" id="PS52049">
    <property type="entry name" value="ULD"/>
    <property type="match status" value="1"/>
</dbReference>
<evidence type="ECO:0000256" key="2">
    <source>
        <dbReference type="ARBA" id="ARBA00004123"/>
    </source>
</evidence>
<feature type="compositionally biased region" description="Polar residues" evidence="11">
    <location>
        <begin position="431"/>
        <end position="474"/>
    </location>
</feature>
<dbReference type="GO" id="GO:0005737">
    <property type="term" value="C:cytoplasm"/>
    <property type="evidence" value="ECO:0007669"/>
    <property type="project" value="TreeGrafter"/>
</dbReference>
<dbReference type="Pfam" id="PF18031">
    <property type="entry name" value="UCH_C"/>
    <property type="match status" value="1"/>
</dbReference>
<protein>
    <recommendedName>
        <fullName evidence="10">ubiquitinyl hydrolase 1</fullName>
        <ecNumber evidence="10">3.4.19.12</ecNumber>
    </recommendedName>
</protein>
<dbReference type="InterPro" id="IPR038765">
    <property type="entry name" value="Papain-like_cys_pep_sf"/>
</dbReference>
<feature type="region of interest" description="Disordered" evidence="11">
    <location>
        <begin position="336"/>
        <end position="385"/>
    </location>
</feature>
<evidence type="ECO:0000259" key="12">
    <source>
        <dbReference type="PROSITE" id="PS52048"/>
    </source>
</evidence>
<dbReference type="PANTHER" id="PTHR10589:SF28">
    <property type="entry name" value="UBIQUITIN CARBOXYL-TERMINAL HYDROLASE BAP1"/>
    <property type="match status" value="1"/>
</dbReference>
<feature type="compositionally biased region" description="Acidic residues" evidence="11">
    <location>
        <begin position="360"/>
        <end position="373"/>
    </location>
</feature>
<dbReference type="FunFam" id="3.40.532.10:FF:000002">
    <property type="entry name" value="Ubiquitin carboxyl-terminal hydrolase"/>
    <property type="match status" value="1"/>
</dbReference>
<evidence type="ECO:0000256" key="11">
    <source>
        <dbReference type="SAM" id="MobiDB-lite"/>
    </source>
</evidence>
<evidence type="ECO:0000313" key="14">
    <source>
        <dbReference type="Proteomes" id="UP000265160"/>
    </source>
</evidence>
<dbReference type="GO" id="GO:0005634">
    <property type="term" value="C:nucleus"/>
    <property type="evidence" value="ECO:0007669"/>
    <property type="project" value="UniProtKB-SubCell"/>
</dbReference>
<dbReference type="Ensembl" id="ENSMZET00005017258.1">
    <property type="protein sequence ID" value="ENSMZEP00005016724.1"/>
    <property type="gene ID" value="ENSMZEG00005012560.1"/>
</dbReference>
<dbReference type="Proteomes" id="UP000265160">
    <property type="component" value="LG5"/>
</dbReference>
<feature type="region of interest" description="Disordered" evidence="11">
    <location>
        <begin position="427"/>
        <end position="474"/>
    </location>
</feature>
<dbReference type="STRING" id="106582.ENSMZEP00005016724"/>
<dbReference type="InterPro" id="IPR041507">
    <property type="entry name" value="UCH_C"/>
</dbReference>
<dbReference type="GO" id="GO:0006511">
    <property type="term" value="P:ubiquitin-dependent protein catabolic process"/>
    <property type="evidence" value="ECO:0007669"/>
    <property type="project" value="UniProtKB-UniRule"/>
</dbReference>
<keyword evidence="6 10" id="KW-0378">Hydrolase</keyword>
<reference evidence="13" key="2">
    <citation type="submission" date="2025-08" db="UniProtKB">
        <authorList>
            <consortium name="Ensembl"/>
        </authorList>
    </citation>
    <scope>IDENTIFICATION</scope>
</reference>
<dbReference type="GO" id="GO:0016579">
    <property type="term" value="P:protein deubiquitination"/>
    <property type="evidence" value="ECO:0007669"/>
    <property type="project" value="TreeGrafter"/>
</dbReference>
<accession>A0A3P9C3V3</accession>
<name>A0A3P9C3V3_9CICH</name>
<keyword evidence="4 10" id="KW-0645">Protease</keyword>
<keyword evidence="5 10" id="KW-0833">Ubl conjugation pathway</keyword>
<evidence type="ECO:0000256" key="1">
    <source>
        <dbReference type="ARBA" id="ARBA00000707"/>
    </source>
</evidence>
<dbReference type="GO" id="GO:0006325">
    <property type="term" value="P:chromatin organization"/>
    <property type="evidence" value="ECO:0007669"/>
    <property type="project" value="UniProtKB-KW"/>
</dbReference>
<keyword evidence="8" id="KW-0156">Chromatin regulator</keyword>
<dbReference type="PANTHER" id="PTHR10589">
    <property type="entry name" value="UBIQUITIN CARBOXYL-TERMINAL HYDROLASE"/>
    <property type="match status" value="1"/>
</dbReference>
<dbReference type="SUPFAM" id="SSF54001">
    <property type="entry name" value="Cysteine proteinases"/>
    <property type="match status" value="1"/>
</dbReference>
<dbReference type="Gene3D" id="1.20.58.860">
    <property type="match status" value="1"/>
</dbReference>
<feature type="active site" description="Nucleophile" evidence="10">
    <location>
        <position position="81"/>
    </location>
</feature>
<evidence type="ECO:0000256" key="4">
    <source>
        <dbReference type="ARBA" id="ARBA00022670"/>
    </source>
</evidence>
<keyword evidence="9" id="KW-0539">Nucleus</keyword>
<feature type="region of interest" description="Disordered" evidence="11">
    <location>
        <begin position="258"/>
        <end position="314"/>
    </location>
</feature>
<feature type="active site" description="Proton donor" evidence="10">
    <location>
        <position position="159"/>
    </location>
</feature>
<proteinExistence type="inferred from homology"/>
<evidence type="ECO:0000256" key="5">
    <source>
        <dbReference type="ARBA" id="ARBA00022786"/>
    </source>
</evidence>
<dbReference type="PROSITE" id="PS52048">
    <property type="entry name" value="UCH_DOMAIN"/>
    <property type="match status" value="1"/>
</dbReference>
<dbReference type="Pfam" id="PF01088">
    <property type="entry name" value="Peptidase_C12"/>
    <property type="match status" value="1"/>
</dbReference>
<evidence type="ECO:0000256" key="9">
    <source>
        <dbReference type="ARBA" id="ARBA00023242"/>
    </source>
</evidence>
<evidence type="ECO:0000256" key="10">
    <source>
        <dbReference type="PROSITE-ProRule" id="PRU01393"/>
    </source>
</evidence>
<organism evidence="13 14">
    <name type="scientific">Maylandia zebra</name>
    <name type="common">zebra mbuna</name>
    <dbReference type="NCBI Taxonomy" id="106582"/>
    <lineage>
        <taxon>Eukaryota</taxon>
        <taxon>Metazoa</taxon>
        <taxon>Chordata</taxon>
        <taxon>Craniata</taxon>
        <taxon>Vertebrata</taxon>
        <taxon>Euteleostomi</taxon>
        <taxon>Actinopterygii</taxon>
        <taxon>Neopterygii</taxon>
        <taxon>Teleostei</taxon>
        <taxon>Neoteleostei</taxon>
        <taxon>Acanthomorphata</taxon>
        <taxon>Ovalentaria</taxon>
        <taxon>Cichlomorphae</taxon>
        <taxon>Cichliformes</taxon>
        <taxon>Cichlidae</taxon>
        <taxon>African cichlids</taxon>
        <taxon>Pseudocrenilabrinae</taxon>
        <taxon>Haplochromini</taxon>
        <taxon>Maylandia</taxon>
        <taxon>Maylandia zebra complex</taxon>
    </lineage>
</organism>
<dbReference type="GeneTree" id="ENSGT00940000156388"/>
<dbReference type="Gene3D" id="3.40.532.10">
    <property type="entry name" value="Peptidase C12, ubiquitin carboxyl-terminal hydrolase"/>
    <property type="match status" value="1"/>
</dbReference>
<dbReference type="CDD" id="cd09617">
    <property type="entry name" value="Peptidase_C12_UCH37_BAP1"/>
    <property type="match status" value="1"/>
</dbReference>
<evidence type="ECO:0000256" key="7">
    <source>
        <dbReference type="ARBA" id="ARBA00022807"/>
    </source>
</evidence>
<comment type="similarity">
    <text evidence="3">Belongs to the peptidase C12 family. BAP1 subfamily.</text>
</comment>
<feature type="compositionally biased region" description="Polar residues" evidence="11">
    <location>
        <begin position="267"/>
        <end position="278"/>
    </location>
</feature>
<evidence type="ECO:0000256" key="6">
    <source>
        <dbReference type="ARBA" id="ARBA00022801"/>
    </source>
</evidence>
<dbReference type="AlphaFoldDB" id="A0A3P9C3V3"/>
<comment type="catalytic activity">
    <reaction evidence="1 10">
        <text>Thiol-dependent hydrolysis of ester, thioester, amide, peptide and isopeptide bonds formed by the C-terminal Gly of ubiquitin (a 76-residue protein attached to proteins as an intracellular targeting signal).</text>
        <dbReference type="EC" id="3.4.19.12"/>
    </reaction>
</comment>
<evidence type="ECO:0000313" key="13">
    <source>
        <dbReference type="Ensembl" id="ENSMZEP00005016724.1"/>
    </source>
</evidence>
<reference evidence="13" key="3">
    <citation type="submission" date="2025-09" db="UniProtKB">
        <authorList>
            <consortium name="Ensembl"/>
        </authorList>
    </citation>
    <scope>IDENTIFICATION</scope>
</reference>
<feature type="site" description="Important for enzyme activity" evidence="10">
    <location>
        <position position="174"/>
    </location>
</feature>
<feature type="region of interest" description="Disordered" evidence="11">
    <location>
        <begin position="611"/>
        <end position="637"/>
    </location>
</feature>
<dbReference type="GO" id="GO:0004843">
    <property type="term" value="F:cysteine-type deubiquitinase activity"/>
    <property type="evidence" value="ECO:0007669"/>
    <property type="project" value="UniProtKB-UniRule"/>
</dbReference>
<dbReference type="InterPro" id="IPR001578">
    <property type="entry name" value="Peptidase_C12_UCH"/>
</dbReference>
<evidence type="ECO:0000256" key="3">
    <source>
        <dbReference type="ARBA" id="ARBA00007182"/>
    </source>
</evidence>
<dbReference type="GO" id="GO:1904888">
    <property type="term" value="P:cranial skeletal system development"/>
    <property type="evidence" value="ECO:0007669"/>
    <property type="project" value="Ensembl"/>
</dbReference>
<evidence type="ECO:0000256" key="8">
    <source>
        <dbReference type="ARBA" id="ARBA00022853"/>
    </source>
</evidence>
<keyword evidence="14" id="KW-1185">Reference proteome</keyword>
<keyword evidence="7 10" id="KW-0788">Thiol protease</keyword>
<comment type="subcellular location">
    <subcellularLocation>
        <location evidence="2">Nucleus</location>
    </subcellularLocation>
</comment>
<feature type="domain" description="UCH catalytic" evidence="12">
    <location>
        <begin position="1"/>
        <end position="225"/>
    </location>
</feature>
<reference evidence="13 14" key="1">
    <citation type="journal article" date="2014" name="Nature">
        <title>The genomic substrate for adaptive radiation in African cichlid fish.</title>
        <authorList>
            <person name="Brawand D."/>
            <person name="Wagner C.E."/>
            <person name="Li Y.I."/>
            <person name="Malinsky M."/>
            <person name="Keller I."/>
            <person name="Fan S."/>
            <person name="Simakov O."/>
            <person name="Ng A.Y."/>
            <person name="Lim Z.W."/>
            <person name="Bezault E."/>
            <person name="Turner-Maier J."/>
            <person name="Johnson J."/>
            <person name="Alcazar R."/>
            <person name="Noh H.J."/>
            <person name="Russell P."/>
            <person name="Aken B."/>
            <person name="Alfoldi J."/>
            <person name="Amemiya C."/>
            <person name="Azzouzi N."/>
            <person name="Baroiller J.F."/>
            <person name="Barloy-Hubler F."/>
            <person name="Berlin A."/>
            <person name="Bloomquist R."/>
            <person name="Carleton K.L."/>
            <person name="Conte M.A."/>
            <person name="D'Cotta H."/>
            <person name="Eshel O."/>
            <person name="Gaffney L."/>
            <person name="Galibert F."/>
            <person name="Gante H.F."/>
            <person name="Gnerre S."/>
            <person name="Greuter L."/>
            <person name="Guyon R."/>
            <person name="Haddad N.S."/>
            <person name="Haerty W."/>
            <person name="Harris R.M."/>
            <person name="Hofmann H.A."/>
            <person name="Hourlier T."/>
            <person name="Hulata G."/>
            <person name="Jaffe D.B."/>
            <person name="Lara M."/>
            <person name="Lee A.P."/>
            <person name="MacCallum I."/>
            <person name="Mwaiko S."/>
            <person name="Nikaido M."/>
            <person name="Nishihara H."/>
            <person name="Ozouf-Costaz C."/>
            <person name="Penman D.J."/>
            <person name="Przybylski D."/>
            <person name="Rakotomanga M."/>
            <person name="Renn S.C.P."/>
            <person name="Ribeiro F.J."/>
            <person name="Ron M."/>
            <person name="Salzburger W."/>
            <person name="Sanchez-Pulido L."/>
            <person name="Santos M.E."/>
            <person name="Searle S."/>
            <person name="Sharpe T."/>
            <person name="Swofford R."/>
            <person name="Tan F.J."/>
            <person name="Williams L."/>
            <person name="Young S."/>
            <person name="Yin S."/>
            <person name="Okada N."/>
            <person name="Kocher T.D."/>
            <person name="Miska E.A."/>
            <person name="Lander E.S."/>
            <person name="Venkatesh B."/>
            <person name="Fernald R.D."/>
            <person name="Meyer A."/>
            <person name="Ponting C.P."/>
            <person name="Streelman J.T."/>
            <person name="Lindblad-Toh K."/>
            <person name="Seehausen O."/>
            <person name="Di Palma F."/>
        </authorList>
    </citation>
    <scope>NUCLEOTIDE SEQUENCE</scope>
</reference>
<dbReference type="GO" id="GO:0007219">
    <property type="term" value="P:Notch signaling pathway"/>
    <property type="evidence" value="ECO:0007669"/>
    <property type="project" value="Ensembl"/>
</dbReference>
<dbReference type="EC" id="3.4.19.12" evidence="10"/>
<dbReference type="InterPro" id="IPR036959">
    <property type="entry name" value="Peptidase_C12_UCH_sf"/>
</dbReference>
<sequence length="637" mass="70991">MNKGWLELESDPGVKGVQVEEIYDLQSKCQSPVYGFIFLFKWIEERRSRRKVNTLVDETSVIDEEIVNDMFFAHQLIPNSCATHALLSVLLNCSGVELGTTLSRMKAFTKGFSPESKGYAIGNAPELARAHNSHARPEPRHLPEKQNGISAVRTMEAFHFVSYVPIKDRLFELDGLKAYPIDHGPWGEEEEWTDKARRVIMERIGLATAGEPYHDIRFNLMAVVPDRRMKYESKLEILKRNRQTVLEGLQKMIRLTQPELVHDKKQQGSSSPDESSVTVKKEVDADPVTSQGGEHASSGKAVVPTGGGSQQVTSSNPIVQRLPAFLDNHNYAKSPMQEEEDLAAGVGRSRMPGPPQPPYSDDEDDYDEEEEEMTGSASLRSRTGRVATGMESQIALSVLAEKLKKEAQRKDALNTPLSVRTEGRTGGICITSASQPSPTPSNESTDTASEIGSAFNSPLRSPARSQAATRPSSPVASHLSRVLFGEDEMLRLDSRHNRAVRELGPSVSVALLHLQEDGTIYTLPPSGVKGGDEGPSAEELLALLKCVEADIANYEVHLKEEVEKRKKYKIDDQRRTHNYDEFICTFISMLAQEGMLASLVEQNISVRRRQGVSIGRLHKQRKPDRRKRSRPYKAKRQ</sequence>